<dbReference type="EMBL" id="CP005957">
    <property type="protein sequence ID" value="AGL62712.1"/>
    <property type="molecule type" value="Genomic_DNA"/>
</dbReference>
<dbReference type="InterPro" id="IPR019979">
    <property type="entry name" value="Ribosomal_uS17_CS"/>
</dbReference>
<dbReference type="Proteomes" id="UP000013893">
    <property type="component" value="Chromosome"/>
</dbReference>
<evidence type="ECO:0000313" key="9">
    <source>
        <dbReference type="Proteomes" id="UP000013893"/>
    </source>
</evidence>
<dbReference type="GO" id="GO:0022627">
    <property type="term" value="C:cytosolic small ribosomal subunit"/>
    <property type="evidence" value="ECO:0007669"/>
    <property type="project" value="UniProtKB-UniRule"/>
</dbReference>
<dbReference type="HAMAP" id="MF_01345_B">
    <property type="entry name" value="Ribosomal_uS17_B"/>
    <property type="match status" value="1"/>
</dbReference>
<dbReference type="NCBIfam" id="NF004123">
    <property type="entry name" value="PRK05610.1"/>
    <property type="match status" value="1"/>
</dbReference>
<accession>R4PY64</accession>
<evidence type="ECO:0000256" key="6">
    <source>
        <dbReference type="HAMAP-Rule" id="MF_01345"/>
    </source>
</evidence>
<keyword evidence="4 6" id="KW-0689">Ribosomal protein</keyword>
<name>R4PY64_9BACT</name>
<dbReference type="GO" id="GO:0003735">
    <property type="term" value="F:structural constituent of ribosome"/>
    <property type="evidence" value="ECO:0007669"/>
    <property type="project" value="UniProtKB-UniRule"/>
</dbReference>
<comment type="subunit">
    <text evidence="6">Part of the 30S ribosomal subunit.</text>
</comment>
<dbReference type="SUPFAM" id="SSF50249">
    <property type="entry name" value="Nucleic acid-binding proteins"/>
    <property type="match status" value="1"/>
</dbReference>
<dbReference type="GO" id="GO:0019843">
    <property type="term" value="F:rRNA binding"/>
    <property type="evidence" value="ECO:0007669"/>
    <property type="project" value="UniProtKB-UniRule"/>
</dbReference>
<evidence type="ECO:0000256" key="5">
    <source>
        <dbReference type="ARBA" id="ARBA00023274"/>
    </source>
</evidence>
<evidence type="ECO:0000256" key="7">
    <source>
        <dbReference type="RuleBase" id="RU003872"/>
    </source>
</evidence>
<dbReference type="PROSITE" id="PS00056">
    <property type="entry name" value="RIBOSOMAL_S17"/>
    <property type="match status" value="1"/>
</dbReference>
<dbReference type="PANTHER" id="PTHR10744">
    <property type="entry name" value="40S RIBOSOMAL PROTEIN S11 FAMILY MEMBER"/>
    <property type="match status" value="1"/>
</dbReference>
<dbReference type="Gene3D" id="2.40.50.140">
    <property type="entry name" value="Nucleic acid-binding proteins"/>
    <property type="match status" value="1"/>
</dbReference>
<evidence type="ECO:0000313" key="8">
    <source>
        <dbReference type="EMBL" id="AGL62712.1"/>
    </source>
</evidence>
<comment type="similarity">
    <text evidence="1 6 7">Belongs to the universal ribosomal protein uS17 family.</text>
</comment>
<gene>
    <name evidence="6 8" type="primary">rpsQ</name>
    <name evidence="8" type="ORF">L336_1013</name>
</gene>
<keyword evidence="9" id="KW-1185">Reference proteome</keyword>
<dbReference type="AlphaFoldDB" id="R4PY64"/>
<dbReference type="PRINTS" id="PR00973">
    <property type="entry name" value="RIBOSOMALS17"/>
</dbReference>
<dbReference type="PANTHER" id="PTHR10744:SF1">
    <property type="entry name" value="SMALL RIBOSOMAL SUBUNIT PROTEIN US17M"/>
    <property type="match status" value="1"/>
</dbReference>
<keyword evidence="3 6" id="KW-0694">RNA-binding</keyword>
<sequence>MAKSLTGVVTSSLADKTIVVTVTSRETHPIYGKQYTVNRTYAAHDPKNDANKGDKVTIVECRPVSKTKSFVLEKIVERSKGSIELKSEVNEAVEDKIDLDHDKKDEEGA</sequence>
<dbReference type="STRING" id="1332188.L336_1013"/>
<organism evidence="8 9">
    <name type="scientific">Candidatus Saccharimonas aalborgensis</name>
    <dbReference type="NCBI Taxonomy" id="1332188"/>
    <lineage>
        <taxon>Bacteria</taxon>
        <taxon>Candidatus Saccharimonadota</taxon>
        <taxon>Candidatus Saccharimonadia</taxon>
        <taxon>Candidatus Saccharimonadales</taxon>
        <taxon>Candidatus Saccharimonadaceae</taxon>
        <taxon>Candidatus Saccharimonas</taxon>
    </lineage>
</organism>
<dbReference type="NCBIfam" id="TIGR03635">
    <property type="entry name" value="uS17_bact"/>
    <property type="match status" value="1"/>
</dbReference>
<dbReference type="KEGG" id="saal:L336_1013"/>
<dbReference type="GO" id="GO:0006412">
    <property type="term" value="P:translation"/>
    <property type="evidence" value="ECO:0007669"/>
    <property type="project" value="UniProtKB-UniRule"/>
</dbReference>
<protein>
    <recommendedName>
        <fullName evidence="6">Small ribosomal subunit protein uS17</fullName>
    </recommendedName>
</protein>
<proteinExistence type="inferred from homology"/>
<evidence type="ECO:0000256" key="4">
    <source>
        <dbReference type="ARBA" id="ARBA00022980"/>
    </source>
</evidence>
<dbReference type="RefSeq" id="WP_015642162.1">
    <property type="nucleotide sequence ID" value="NC_021219.1"/>
</dbReference>
<keyword evidence="5 6" id="KW-0687">Ribonucleoprotein</keyword>
<reference evidence="8 9" key="1">
    <citation type="journal article" date="2013" name="Nat. Biotechnol.">
        <title>Genome sequences of rare, uncultured bacteria obtained by differential coverage binning of multiple metagenomes.</title>
        <authorList>
            <person name="Albertsen M."/>
            <person name="Hugenholtz P."/>
            <person name="Skarshewski A."/>
            <person name="Nielsen K.L."/>
            <person name="Tyson G.W."/>
            <person name="Nielsen P.H."/>
        </authorList>
    </citation>
    <scope>NUCLEOTIDE SEQUENCE [LARGE SCALE GENOMIC DNA]</scope>
    <source>
        <strain evidence="8">TM71</strain>
    </source>
</reference>
<evidence type="ECO:0000256" key="3">
    <source>
        <dbReference type="ARBA" id="ARBA00022884"/>
    </source>
</evidence>
<evidence type="ECO:0000256" key="2">
    <source>
        <dbReference type="ARBA" id="ARBA00022730"/>
    </source>
</evidence>
<dbReference type="Pfam" id="PF00366">
    <property type="entry name" value="Ribosomal_S17"/>
    <property type="match status" value="1"/>
</dbReference>
<dbReference type="InterPro" id="IPR000266">
    <property type="entry name" value="Ribosomal_uS17"/>
</dbReference>
<comment type="function">
    <text evidence="6">One of the primary rRNA binding proteins, it binds specifically to the 5'-end of 16S ribosomal RNA.</text>
</comment>
<dbReference type="CDD" id="cd00364">
    <property type="entry name" value="Ribosomal_uS17"/>
    <property type="match status" value="1"/>
</dbReference>
<dbReference type="OrthoDB" id="9811714at2"/>
<keyword evidence="2 6" id="KW-0699">rRNA-binding</keyword>
<dbReference type="InterPro" id="IPR019984">
    <property type="entry name" value="Ribosomal_uS17_bact/chlr"/>
</dbReference>
<dbReference type="HOGENOM" id="CLU_073626_1_2_0"/>
<dbReference type="InterPro" id="IPR012340">
    <property type="entry name" value="NA-bd_OB-fold"/>
</dbReference>
<evidence type="ECO:0000256" key="1">
    <source>
        <dbReference type="ARBA" id="ARBA00010254"/>
    </source>
</evidence>